<organism evidence="2 3">
    <name type="scientific">Ambrosiozyma monospora</name>
    <name type="common">Yeast</name>
    <name type="synonym">Endomycopsis monosporus</name>
    <dbReference type="NCBI Taxonomy" id="43982"/>
    <lineage>
        <taxon>Eukaryota</taxon>
        <taxon>Fungi</taxon>
        <taxon>Dikarya</taxon>
        <taxon>Ascomycota</taxon>
        <taxon>Saccharomycotina</taxon>
        <taxon>Pichiomycetes</taxon>
        <taxon>Pichiales</taxon>
        <taxon>Pichiaceae</taxon>
        <taxon>Ambrosiozyma</taxon>
    </lineage>
</organism>
<dbReference type="EMBL" id="BSXU01001075">
    <property type="protein sequence ID" value="GMG23511.1"/>
    <property type="molecule type" value="Genomic_DNA"/>
</dbReference>
<evidence type="ECO:0000256" key="1">
    <source>
        <dbReference type="SAM" id="Phobius"/>
    </source>
</evidence>
<keyword evidence="1" id="KW-0472">Membrane</keyword>
<reference evidence="2" key="1">
    <citation type="submission" date="2023-04" db="EMBL/GenBank/DDBJ databases">
        <title>Ambrosiozyma monospora NBRC 1965.</title>
        <authorList>
            <person name="Ichikawa N."/>
            <person name="Sato H."/>
            <person name="Tonouchi N."/>
        </authorList>
    </citation>
    <scope>NUCLEOTIDE SEQUENCE</scope>
    <source>
        <strain evidence="2">NBRC 1965</strain>
    </source>
</reference>
<keyword evidence="1" id="KW-0812">Transmembrane</keyword>
<feature type="transmembrane region" description="Helical" evidence="1">
    <location>
        <begin position="223"/>
        <end position="243"/>
    </location>
</feature>
<proteinExistence type="predicted"/>
<feature type="transmembrane region" description="Helical" evidence="1">
    <location>
        <begin position="12"/>
        <end position="35"/>
    </location>
</feature>
<name>A0A9W6YUF0_AMBMO</name>
<protein>
    <submittedName>
        <fullName evidence="2">Unnamed protein product</fullName>
    </submittedName>
</protein>
<feature type="transmembrane region" description="Helical" evidence="1">
    <location>
        <begin position="265"/>
        <end position="289"/>
    </location>
</feature>
<evidence type="ECO:0000313" key="3">
    <source>
        <dbReference type="Proteomes" id="UP001165063"/>
    </source>
</evidence>
<keyword evidence="1" id="KW-1133">Transmembrane helix</keyword>
<keyword evidence="3" id="KW-1185">Reference proteome</keyword>
<comment type="caution">
    <text evidence="2">The sequence shown here is derived from an EMBL/GenBank/DDBJ whole genome shotgun (WGS) entry which is preliminary data.</text>
</comment>
<sequence>MRQSGQTQLFKYFNLCFLSTILNTINSLICVLFNTFYAENMYNLACCLLWFMLNIYLSCQCAELEQLHSQGRRSHDLTDSSSGIILVSPSTYNIDSGTESDMLNTDQERSPFENYASQYHYHQSTLANDWSPNYLFNFEDGDLAPNGLAVRPVLSRDHSAYHIPIAHNHNQQQQQQQHHQPQYNHPLGRQACNTQPQYNHPLGRQACNTQPQQSSRPPQMANIAPILATLMALSPVASNAMIIPKLIKTLPKDINQFPDEPIDDLIWIVLSPLSFCLVLNQSYCLFIWLS</sequence>
<evidence type="ECO:0000313" key="2">
    <source>
        <dbReference type="EMBL" id="GMG23511.1"/>
    </source>
</evidence>
<accession>A0A9W6YUF0</accession>
<dbReference type="AlphaFoldDB" id="A0A9W6YUF0"/>
<dbReference type="Proteomes" id="UP001165063">
    <property type="component" value="Unassembled WGS sequence"/>
</dbReference>
<gene>
    <name evidence="2" type="ORF">Amon01_000280400</name>
</gene>